<reference evidence="6" key="1">
    <citation type="submission" date="2021-01" db="EMBL/GenBank/DDBJ databases">
        <authorList>
            <person name="Lovell J.T."/>
            <person name="Bentley N."/>
            <person name="Bhattarai G."/>
            <person name="Jenkins J.W."/>
            <person name="Sreedasyam A."/>
            <person name="Alarcon Y."/>
            <person name="Bock C."/>
            <person name="Boston L."/>
            <person name="Carlson J."/>
            <person name="Cervantes K."/>
            <person name="Clermont K."/>
            <person name="Krom N."/>
            <person name="Kubenka K."/>
            <person name="Mamidi S."/>
            <person name="Mattison C."/>
            <person name="Monteros M."/>
            <person name="Pisani C."/>
            <person name="Plott C."/>
            <person name="Rajasekar S."/>
            <person name="Rhein H.S."/>
            <person name="Rohla C."/>
            <person name="Song M."/>
            <person name="Hilaire R.S."/>
            <person name="Shu S."/>
            <person name="Wells L."/>
            <person name="Wang X."/>
            <person name="Webber J."/>
            <person name="Heerema R.J."/>
            <person name="Klein P."/>
            <person name="Conner P."/>
            <person name="Grauke L."/>
            <person name="Grimwood J."/>
            <person name="Schmutz J."/>
            <person name="Randall J.J."/>
        </authorList>
    </citation>
    <scope>NUCLEOTIDE SEQUENCE</scope>
    <source>
        <tissue evidence="6">Leaf</tissue>
    </source>
</reference>
<comment type="caution">
    <text evidence="6">The sequence shown here is derived from an EMBL/GenBank/DDBJ whole genome shotgun (WGS) entry which is preliminary data.</text>
</comment>
<dbReference type="PROSITE" id="PS51683">
    <property type="entry name" value="SAM_OMT_II"/>
    <property type="match status" value="1"/>
</dbReference>
<keyword evidence="1" id="KW-0489">Methyltransferase</keyword>
<dbReference type="Pfam" id="PF08100">
    <property type="entry name" value="Dimerisation"/>
    <property type="match status" value="1"/>
</dbReference>
<dbReference type="AlphaFoldDB" id="A0A922FHD1"/>
<organism evidence="6 7">
    <name type="scientific">Carya illinoinensis</name>
    <name type="common">Pecan</name>
    <dbReference type="NCBI Taxonomy" id="32201"/>
    <lineage>
        <taxon>Eukaryota</taxon>
        <taxon>Viridiplantae</taxon>
        <taxon>Streptophyta</taxon>
        <taxon>Embryophyta</taxon>
        <taxon>Tracheophyta</taxon>
        <taxon>Spermatophyta</taxon>
        <taxon>Magnoliopsida</taxon>
        <taxon>eudicotyledons</taxon>
        <taxon>Gunneridae</taxon>
        <taxon>Pentapetalae</taxon>
        <taxon>rosids</taxon>
        <taxon>fabids</taxon>
        <taxon>Fagales</taxon>
        <taxon>Juglandaceae</taxon>
        <taxon>Carya</taxon>
    </lineage>
</organism>
<gene>
    <name evidence="6" type="ORF">I3842_03G165800</name>
</gene>
<dbReference type="Proteomes" id="UP000811246">
    <property type="component" value="Chromosome 3"/>
</dbReference>
<dbReference type="GO" id="GO:0046983">
    <property type="term" value="F:protein dimerization activity"/>
    <property type="evidence" value="ECO:0007669"/>
    <property type="project" value="InterPro"/>
</dbReference>
<accession>A0A922FHD1</accession>
<dbReference type="InterPro" id="IPR016461">
    <property type="entry name" value="COMT-like"/>
</dbReference>
<dbReference type="InterPro" id="IPR012967">
    <property type="entry name" value="COMT_dimerisation"/>
</dbReference>
<evidence type="ECO:0000259" key="4">
    <source>
        <dbReference type="Pfam" id="PF00891"/>
    </source>
</evidence>
<dbReference type="PIRSF" id="PIRSF005739">
    <property type="entry name" value="O-mtase"/>
    <property type="match status" value="1"/>
</dbReference>
<proteinExistence type="predicted"/>
<evidence type="ECO:0000256" key="2">
    <source>
        <dbReference type="ARBA" id="ARBA00022679"/>
    </source>
</evidence>
<name>A0A922FHD1_CARIL</name>
<keyword evidence="2" id="KW-0808">Transferase</keyword>
<dbReference type="GO" id="GO:0032259">
    <property type="term" value="P:methylation"/>
    <property type="evidence" value="ECO:0007669"/>
    <property type="project" value="UniProtKB-KW"/>
</dbReference>
<evidence type="ECO:0000259" key="5">
    <source>
        <dbReference type="Pfam" id="PF08100"/>
    </source>
</evidence>
<dbReference type="InterPro" id="IPR001077">
    <property type="entry name" value="COMT_C"/>
</dbReference>
<dbReference type="PANTHER" id="PTHR11746">
    <property type="entry name" value="O-METHYLTRANSFERASE"/>
    <property type="match status" value="1"/>
</dbReference>
<evidence type="ECO:0000256" key="1">
    <source>
        <dbReference type="ARBA" id="ARBA00022603"/>
    </source>
</evidence>
<dbReference type="GO" id="GO:0008171">
    <property type="term" value="F:O-methyltransferase activity"/>
    <property type="evidence" value="ECO:0007669"/>
    <property type="project" value="InterPro"/>
</dbReference>
<dbReference type="Pfam" id="PF00891">
    <property type="entry name" value="Methyltransf_2"/>
    <property type="match status" value="1"/>
</dbReference>
<evidence type="ECO:0000313" key="7">
    <source>
        <dbReference type="Proteomes" id="UP000811246"/>
    </source>
</evidence>
<sequence>MELTTMKAMIQGEAKLWGNIFAFTDSMALRCVLELDIVDIIHSHGGPITLSQIAVGIDSPSLNIDNLARLMRLLVRKDIFLISFLADLFYIFTTHHQPSDCGEITLYGLTPHTSRWLMQGSKFSLVPFILMQSHPELMTSWFCLSQCVKEGATAFSKVHGCEVRDFAHKNPKFNKMFNYAMACTTKLVAERILWGYRDGFDSINGSLVDVGGGTGEMVAKIVKAHPHIKAINFDLPHVITTAPMHQEVSHIEGNMFEAIPNADAILLKLNMLDDISTICLIRLLHGFSDEDCIKILKNCAKAIPKKTGKIIIVEHVLEPNGNGPFDETGLVFDLIMMIFAPSGKERTELDWKKLLEEGGFPHHKIIKIPSFPSIIEAHPA</sequence>
<feature type="domain" description="O-methyltransferase C-terminal" evidence="4">
    <location>
        <begin position="141"/>
        <end position="360"/>
    </location>
</feature>
<keyword evidence="3" id="KW-0949">S-adenosyl-L-methionine</keyword>
<dbReference type="EMBL" id="CM031827">
    <property type="protein sequence ID" value="KAG6722533.1"/>
    <property type="molecule type" value="Genomic_DNA"/>
</dbReference>
<evidence type="ECO:0000256" key="3">
    <source>
        <dbReference type="ARBA" id="ARBA00022691"/>
    </source>
</evidence>
<feature type="domain" description="O-methyltransferase dimerisation" evidence="5">
    <location>
        <begin position="20"/>
        <end position="81"/>
    </location>
</feature>
<evidence type="ECO:0000313" key="6">
    <source>
        <dbReference type="EMBL" id="KAG6722533.1"/>
    </source>
</evidence>
<protein>
    <submittedName>
        <fullName evidence="6">Uncharacterized protein</fullName>
    </submittedName>
</protein>